<evidence type="ECO:0000313" key="1">
    <source>
        <dbReference type="EMBL" id="MST32435.1"/>
    </source>
</evidence>
<sequence length="128" mass="13735">MGAFVVRRRTLPERLPVEDLALLTVATFRLSRLVTKDSVTAVVRAPFTRYEEPAGEGEVNEEVTGSGLRHAVGELVSCPFCISVWAATGLTFGLVAAPRSTRLVCSALAAVTGSDALQFVFAALRRLE</sequence>
<dbReference type="Pfam" id="PF07098">
    <property type="entry name" value="DUF1360"/>
    <property type="match status" value="1"/>
</dbReference>
<protein>
    <submittedName>
        <fullName evidence="1">DUF1360 domain-containing protein</fullName>
    </submittedName>
</protein>
<comment type="caution">
    <text evidence="1">The sequence shown here is derived from an EMBL/GenBank/DDBJ whole genome shotgun (WGS) entry which is preliminary data.</text>
</comment>
<dbReference type="InterPro" id="IPR010773">
    <property type="entry name" value="Mycophage_PG1_Gp7"/>
</dbReference>
<dbReference type="EMBL" id="WJHE01000290">
    <property type="protein sequence ID" value="MST32435.1"/>
    <property type="molecule type" value="Genomic_DNA"/>
</dbReference>
<dbReference type="Proteomes" id="UP000437736">
    <property type="component" value="Unassembled WGS sequence"/>
</dbReference>
<keyword evidence="2" id="KW-1185">Reference proteome</keyword>
<accession>A0ABW9QSB8</accession>
<proteinExistence type="predicted"/>
<gene>
    <name evidence="1" type="ORF">GHK86_06835</name>
</gene>
<name>A0ABW9QSB8_9ACTN</name>
<evidence type="ECO:0000313" key="2">
    <source>
        <dbReference type="Proteomes" id="UP000437736"/>
    </source>
</evidence>
<organism evidence="1 2">
    <name type="scientific">Acidiferrimicrobium australe</name>
    <dbReference type="NCBI Taxonomy" id="2664430"/>
    <lineage>
        <taxon>Bacteria</taxon>
        <taxon>Bacillati</taxon>
        <taxon>Actinomycetota</taxon>
        <taxon>Acidimicrobiia</taxon>
        <taxon>Acidimicrobiales</taxon>
        <taxon>Acidimicrobiaceae</taxon>
        <taxon>Acidiferrimicrobium</taxon>
    </lineage>
</organism>
<reference evidence="1 2" key="1">
    <citation type="submission" date="2019-11" db="EMBL/GenBank/DDBJ databases">
        <title>Acidiferrimicrobium australis gen. nov., sp. nov., an acidophilic and obligately heterotrophic, member of the Actinobacteria that catalyses dissimilatory oxido- reduction of iron isolated from metal-rich acidic water in Chile.</title>
        <authorList>
            <person name="Gonzalez D."/>
            <person name="Huber K."/>
            <person name="Hedrich S."/>
            <person name="Rojas-Villalobos C."/>
            <person name="Quatrini R."/>
            <person name="Dinamarca M.A."/>
            <person name="Schwarz A."/>
            <person name="Canales C."/>
            <person name="Nancucheo I."/>
        </authorList>
    </citation>
    <scope>NUCLEOTIDE SEQUENCE [LARGE SCALE GENOMIC DNA]</scope>
    <source>
        <strain evidence="1 2">USS-CCA1</strain>
    </source>
</reference>